<organism evidence="3 4">
    <name type="scientific">Mya arenaria</name>
    <name type="common">Soft-shell clam</name>
    <dbReference type="NCBI Taxonomy" id="6604"/>
    <lineage>
        <taxon>Eukaryota</taxon>
        <taxon>Metazoa</taxon>
        <taxon>Spiralia</taxon>
        <taxon>Lophotrochozoa</taxon>
        <taxon>Mollusca</taxon>
        <taxon>Bivalvia</taxon>
        <taxon>Autobranchia</taxon>
        <taxon>Heteroconchia</taxon>
        <taxon>Euheterodonta</taxon>
        <taxon>Imparidentia</taxon>
        <taxon>Neoheterodontei</taxon>
        <taxon>Myida</taxon>
        <taxon>Myoidea</taxon>
        <taxon>Myidae</taxon>
        <taxon>Mya</taxon>
    </lineage>
</organism>
<dbReference type="InterPro" id="IPR056518">
    <property type="entry name" value="HEAT_Ints3_C"/>
</dbReference>
<dbReference type="Proteomes" id="UP001164746">
    <property type="component" value="Chromosome 3"/>
</dbReference>
<feature type="compositionally biased region" description="Low complexity" evidence="1">
    <location>
        <begin position="412"/>
        <end position="428"/>
    </location>
</feature>
<evidence type="ECO:0000313" key="4">
    <source>
        <dbReference type="Proteomes" id="UP001164746"/>
    </source>
</evidence>
<keyword evidence="4" id="KW-1185">Reference proteome</keyword>
<dbReference type="Pfam" id="PF24566">
    <property type="entry name" value="HEAT_Ints3_C"/>
    <property type="match status" value="1"/>
</dbReference>
<feature type="region of interest" description="Disordered" evidence="1">
    <location>
        <begin position="412"/>
        <end position="468"/>
    </location>
</feature>
<dbReference type="PANTHER" id="PTHR13587:SF7">
    <property type="entry name" value="INTEGRATOR COMPLEX SUBUNIT 3"/>
    <property type="match status" value="1"/>
</dbReference>
<sequence length="468" mass="52717">MLRKSGVFSVQEDQCEKIDRLMQMVVRDDEDFDGDMAAILATCLCQILIDQFNTNIFPEDIDDESELSFVIYFCNSPPRSLEESIGTPLFVMLRFLSSTQEESPSRAPLFSLLGEMYLKQPRIGYNLLYFLKVGKANDEKMQTYRDFVRTLEDGHTLESCLLADMKICEEDDFPNVCVGNAELLQLVVSSIDGSQLQELICQILQGNLVMFRKESFLKVLNASLDWETLEQYFLWQLITAHNIPLDYVMPMLPKLDYHCHAEALTSIMVPSSDLLRPILCRECKKNDFFTVSILNYWAQEFEDKLADLIYSQFSKVNGGTPNKKRLRPGSTAKKDSPSTDQILAHLDHMRQICRNISLLQHSSIQTALQQIQQTASDSQKTKFSDLLALAEDIADLKTSRVLRGLPGRRAAAAAASSTSSGNKSSSAGKSRKLVIDDSESESSSSEEEAIKPRAKKRKKAPPVDDDSD</sequence>
<reference evidence="3" key="1">
    <citation type="submission" date="2022-11" db="EMBL/GenBank/DDBJ databases">
        <title>Centuries of genome instability and evolution in soft-shell clam transmissible cancer (bioRxiv).</title>
        <authorList>
            <person name="Hart S.F.M."/>
            <person name="Yonemitsu M.A."/>
            <person name="Giersch R.M."/>
            <person name="Beal B.F."/>
            <person name="Arriagada G."/>
            <person name="Davis B.W."/>
            <person name="Ostrander E.A."/>
            <person name="Goff S.P."/>
            <person name="Metzger M.J."/>
        </authorList>
    </citation>
    <scope>NUCLEOTIDE SEQUENCE</scope>
    <source>
        <strain evidence="3">MELC-2E11</strain>
        <tissue evidence="3">Siphon/mantle</tissue>
    </source>
</reference>
<dbReference type="InterPro" id="IPR045334">
    <property type="entry name" value="INTS3"/>
</dbReference>
<dbReference type="PANTHER" id="PTHR13587">
    <property type="entry name" value="INTEGRATOR COMPLEX SUBUNIT 3"/>
    <property type="match status" value="1"/>
</dbReference>
<gene>
    <name evidence="3" type="ORF">MAR_025355</name>
</gene>
<protein>
    <submittedName>
        <fullName evidence="3">INT3-like protein</fullName>
    </submittedName>
</protein>
<feature type="compositionally biased region" description="Acidic residues" evidence="1">
    <location>
        <begin position="436"/>
        <end position="447"/>
    </location>
</feature>
<feature type="domain" description="Ints3-like C-terminal" evidence="2">
    <location>
        <begin position="10"/>
        <end position="390"/>
    </location>
</feature>
<name>A0ABY7DWE6_MYAAR</name>
<proteinExistence type="predicted"/>
<accession>A0ABY7DWE6</accession>
<dbReference type="EMBL" id="CP111014">
    <property type="protein sequence ID" value="WAR00983.1"/>
    <property type="molecule type" value="Genomic_DNA"/>
</dbReference>
<evidence type="ECO:0000259" key="2">
    <source>
        <dbReference type="Pfam" id="PF24566"/>
    </source>
</evidence>
<evidence type="ECO:0000313" key="3">
    <source>
        <dbReference type="EMBL" id="WAR00983.1"/>
    </source>
</evidence>
<evidence type="ECO:0000256" key="1">
    <source>
        <dbReference type="SAM" id="MobiDB-lite"/>
    </source>
</evidence>